<gene>
    <name evidence="2" type="ORF">SCOCK_320024</name>
</gene>
<keyword evidence="3" id="KW-1185">Reference proteome</keyword>
<name>A0A9W4GT45_9ACTN</name>
<dbReference type="EMBL" id="CAJSLV010000062">
    <property type="protein sequence ID" value="CAG6395423.1"/>
    <property type="molecule type" value="Genomic_DNA"/>
</dbReference>
<dbReference type="AlphaFoldDB" id="A0A9W4GT45"/>
<reference evidence="2" key="1">
    <citation type="submission" date="2021-05" db="EMBL/GenBank/DDBJ databases">
        <authorList>
            <person name="Arsene-Ploetze F."/>
        </authorList>
    </citation>
    <scope>NUCLEOTIDE SEQUENCE</scope>
    <source>
        <strain evidence="2">DSM 42138</strain>
    </source>
</reference>
<organism evidence="2 3">
    <name type="scientific">Actinacidiphila cocklensis</name>
    <dbReference type="NCBI Taxonomy" id="887465"/>
    <lineage>
        <taxon>Bacteria</taxon>
        <taxon>Bacillati</taxon>
        <taxon>Actinomycetota</taxon>
        <taxon>Actinomycetes</taxon>
        <taxon>Kitasatosporales</taxon>
        <taxon>Streptomycetaceae</taxon>
        <taxon>Actinacidiphila</taxon>
    </lineage>
</organism>
<evidence type="ECO:0000256" key="1">
    <source>
        <dbReference type="SAM" id="MobiDB-lite"/>
    </source>
</evidence>
<comment type="caution">
    <text evidence="2">The sequence shown here is derived from an EMBL/GenBank/DDBJ whole genome shotgun (WGS) entry which is preliminary data.</text>
</comment>
<feature type="region of interest" description="Disordered" evidence="1">
    <location>
        <begin position="67"/>
        <end position="140"/>
    </location>
</feature>
<dbReference type="Proteomes" id="UP001152519">
    <property type="component" value="Unassembled WGS sequence"/>
</dbReference>
<feature type="region of interest" description="Disordered" evidence="1">
    <location>
        <begin position="1"/>
        <end position="31"/>
    </location>
</feature>
<evidence type="ECO:0000313" key="3">
    <source>
        <dbReference type="Proteomes" id="UP001152519"/>
    </source>
</evidence>
<feature type="compositionally biased region" description="Basic and acidic residues" evidence="1">
    <location>
        <begin position="100"/>
        <end position="112"/>
    </location>
</feature>
<proteinExistence type="predicted"/>
<sequence>MTLMRVLQLPDGDHPPGDLNAPGRPIIPRSPHHPRAAVAYGLPFRRGRASAGRGGRGCLCVRRCFSGGGELRDHPPEPRMGGAPTTGARVVTGPKGRLLSKTDHRPASEARRGRPQRRLGLPSCGREPSQPPRPAEAHPC</sequence>
<evidence type="ECO:0000313" key="2">
    <source>
        <dbReference type="EMBL" id="CAG6395423.1"/>
    </source>
</evidence>
<accession>A0A9W4GT45</accession>
<protein>
    <submittedName>
        <fullName evidence="2">Uncharacterized protein</fullName>
    </submittedName>
</protein>